<dbReference type="SMART" id="SM00936">
    <property type="entry name" value="PBP5_C"/>
    <property type="match status" value="1"/>
</dbReference>
<dbReference type="InterPro" id="IPR037167">
    <property type="entry name" value="Peptidase_S11_C_sf"/>
</dbReference>
<evidence type="ECO:0000256" key="14">
    <source>
        <dbReference type="PIRSR" id="PIRSR618044-2"/>
    </source>
</evidence>
<organism evidence="19 20">
    <name type="scientific">Limimaricola cinnabarinus LL-001</name>
    <dbReference type="NCBI Taxonomy" id="1337093"/>
    <lineage>
        <taxon>Bacteria</taxon>
        <taxon>Pseudomonadati</taxon>
        <taxon>Pseudomonadota</taxon>
        <taxon>Alphaproteobacteria</taxon>
        <taxon>Rhodobacterales</taxon>
        <taxon>Paracoccaceae</taxon>
        <taxon>Limimaricola</taxon>
    </lineage>
</organism>
<feature type="chain" id="PRO_5004636601" description="serine-type D-Ala-D-Ala carboxypeptidase" evidence="17">
    <location>
        <begin position="22"/>
        <end position="418"/>
    </location>
</feature>
<evidence type="ECO:0000256" key="12">
    <source>
        <dbReference type="ARBA" id="ARBA00034000"/>
    </source>
</evidence>
<dbReference type="Pfam" id="PF07943">
    <property type="entry name" value="PBP5_C"/>
    <property type="match status" value="1"/>
</dbReference>
<keyword evidence="7 17" id="KW-0732">Signal</keyword>
<keyword evidence="5 19" id="KW-0121">Carboxypeptidase</keyword>
<dbReference type="InterPro" id="IPR015956">
    <property type="entry name" value="Peniciliin-bd_prot_C_sf"/>
</dbReference>
<evidence type="ECO:0000259" key="18">
    <source>
        <dbReference type="SMART" id="SM00936"/>
    </source>
</evidence>
<evidence type="ECO:0000256" key="15">
    <source>
        <dbReference type="RuleBase" id="RU004016"/>
    </source>
</evidence>
<dbReference type="GO" id="GO:0006508">
    <property type="term" value="P:proteolysis"/>
    <property type="evidence" value="ECO:0007669"/>
    <property type="project" value="UniProtKB-KW"/>
</dbReference>
<comment type="caution">
    <text evidence="19">The sequence shown here is derived from an EMBL/GenBank/DDBJ whole genome shotgun (WGS) entry which is preliminary data.</text>
</comment>
<sequence>MIRAVFLAAATLVALTPLAHAQGFETPARAAYVLDHTTGTELLAKNADEALPPASMSKLMTLYMAFEAIASGRLSADQRLPVSEHAASYGGSSMFLDTTDRVRVEDLLRGVVVLSGNDASAVLAEALSPDGTEAGFARLMTERAREMGMMNSTFANSNGWPDPRQRMSMRDLGILASHLISDFPTFYPMFAEQEFEFDGRVPSNSQNRNPILGLGIGADGLKTGHTSEAGYGLVGSAKQGERRVIFVITGLDSTESRRVEAERIVNWSFRQFAQRDIGAAGTRISEAEVWMGERNRVGLTLAEDVSVLLPVMSGDDLAAEVVYQGPVEAPIEKAQALAELVIAREGMPATRVPLVAETGVARGGFVPRVKVAASVLFDRFGPEGLTLPGLDPLAEDPAPETDATPEAEPATPATEDET</sequence>
<dbReference type="Gene3D" id="3.40.710.10">
    <property type="entry name" value="DD-peptidase/beta-lactamase superfamily"/>
    <property type="match status" value="1"/>
</dbReference>
<dbReference type="PRINTS" id="PR00725">
    <property type="entry name" value="DADACBPTASE1"/>
</dbReference>
<gene>
    <name evidence="19" type="ORF">MBELCI_0009</name>
</gene>
<evidence type="ECO:0000256" key="13">
    <source>
        <dbReference type="PIRSR" id="PIRSR618044-1"/>
    </source>
</evidence>
<dbReference type="GO" id="GO:0009252">
    <property type="term" value="P:peptidoglycan biosynthetic process"/>
    <property type="evidence" value="ECO:0007669"/>
    <property type="project" value="UniProtKB-UniPathway"/>
</dbReference>
<protein>
    <recommendedName>
        <fullName evidence="4">serine-type D-Ala-D-Ala carboxypeptidase</fullName>
        <ecNumber evidence="4">3.4.16.4</ecNumber>
    </recommendedName>
</protein>
<keyword evidence="9" id="KW-0133">Cell shape</keyword>
<feature type="domain" description="Peptidase S11 D-Ala-D-Ala carboxypeptidase A C-terminal" evidence="18">
    <location>
        <begin position="272"/>
        <end position="362"/>
    </location>
</feature>
<feature type="compositionally biased region" description="Low complexity" evidence="16">
    <location>
        <begin position="406"/>
        <end position="418"/>
    </location>
</feature>
<dbReference type="Gene3D" id="2.60.410.10">
    <property type="entry name" value="D-Ala-D-Ala carboxypeptidase, C-terminal domain"/>
    <property type="match status" value="1"/>
</dbReference>
<dbReference type="PANTHER" id="PTHR21581">
    <property type="entry name" value="D-ALANYL-D-ALANINE CARBOXYPEPTIDASE"/>
    <property type="match status" value="1"/>
</dbReference>
<keyword evidence="10" id="KW-0573">Peptidoglycan synthesis</keyword>
<evidence type="ECO:0000256" key="8">
    <source>
        <dbReference type="ARBA" id="ARBA00022801"/>
    </source>
</evidence>
<dbReference type="Pfam" id="PF00768">
    <property type="entry name" value="Peptidase_S11"/>
    <property type="match status" value="1"/>
</dbReference>
<keyword evidence="11" id="KW-0961">Cell wall biogenesis/degradation</keyword>
<evidence type="ECO:0000256" key="17">
    <source>
        <dbReference type="SAM" id="SignalP"/>
    </source>
</evidence>
<dbReference type="GO" id="GO:0071555">
    <property type="term" value="P:cell wall organization"/>
    <property type="evidence" value="ECO:0007669"/>
    <property type="project" value="UniProtKB-KW"/>
</dbReference>
<evidence type="ECO:0000256" key="6">
    <source>
        <dbReference type="ARBA" id="ARBA00022670"/>
    </source>
</evidence>
<feature type="signal peptide" evidence="17">
    <location>
        <begin position="1"/>
        <end position="21"/>
    </location>
</feature>
<evidence type="ECO:0000256" key="5">
    <source>
        <dbReference type="ARBA" id="ARBA00022645"/>
    </source>
</evidence>
<dbReference type="InterPro" id="IPR012907">
    <property type="entry name" value="Peptidase_S11_C"/>
</dbReference>
<dbReference type="EC" id="3.4.16.4" evidence="4"/>
<dbReference type="STRING" id="1337093.MBELCI_0009"/>
<accession>U2YYS4</accession>
<evidence type="ECO:0000313" key="19">
    <source>
        <dbReference type="EMBL" id="GAD53957.1"/>
    </source>
</evidence>
<evidence type="ECO:0000256" key="4">
    <source>
        <dbReference type="ARBA" id="ARBA00012448"/>
    </source>
</evidence>
<feature type="region of interest" description="Disordered" evidence="16">
    <location>
        <begin position="386"/>
        <end position="418"/>
    </location>
</feature>
<keyword evidence="20" id="KW-1185">Reference proteome</keyword>
<keyword evidence="8" id="KW-0378">Hydrolase</keyword>
<comment type="similarity">
    <text evidence="3 15">Belongs to the peptidase S11 family.</text>
</comment>
<evidence type="ECO:0000313" key="20">
    <source>
        <dbReference type="Proteomes" id="UP000016566"/>
    </source>
</evidence>
<dbReference type="InterPro" id="IPR012338">
    <property type="entry name" value="Beta-lactam/transpept-like"/>
</dbReference>
<feature type="active site" description="Acyl-ester intermediate" evidence="13">
    <location>
        <position position="55"/>
    </location>
</feature>
<comment type="function">
    <text evidence="1">Removes C-terminal D-alanyl residues from sugar-peptide cell wall precursors.</text>
</comment>
<dbReference type="Proteomes" id="UP000016566">
    <property type="component" value="Unassembled WGS sequence"/>
</dbReference>
<dbReference type="eggNOG" id="COG1686">
    <property type="taxonomic scope" value="Bacteria"/>
</dbReference>
<feature type="compositionally biased region" description="Acidic residues" evidence="16">
    <location>
        <begin position="393"/>
        <end position="405"/>
    </location>
</feature>
<keyword evidence="6" id="KW-0645">Protease</keyword>
<reference evidence="19" key="1">
    <citation type="journal article" date="2013" name="Genome Announc.">
        <title>Draft Genome Sequence of Loktanella cinnabarina LL-001T, Isolated from Deep-Sea Floor Sediment.</title>
        <authorList>
            <person name="Nishi S."/>
            <person name="Tsubouchi T."/>
            <person name="Takaki Y."/>
            <person name="Koyanagi R."/>
            <person name="Satoh N."/>
            <person name="Maruyama T."/>
            <person name="Hatada Y."/>
        </authorList>
    </citation>
    <scope>NUCLEOTIDE SEQUENCE [LARGE SCALE GENOMIC DNA]</scope>
    <source>
        <strain evidence="19">LL-001</strain>
    </source>
</reference>
<proteinExistence type="inferred from homology"/>
<dbReference type="EMBL" id="BATB01000001">
    <property type="protein sequence ID" value="GAD53957.1"/>
    <property type="molecule type" value="Genomic_DNA"/>
</dbReference>
<feature type="active site" evidence="13">
    <location>
        <position position="115"/>
    </location>
</feature>
<evidence type="ECO:0000256" key="1">
    <source>
        <dbReference type="ARBA" id="ARBA00003217"/>
    </source>
</evidence>
<evidence type="ECO:0000256" key="10">
    <source>
        <dbReference type="ARBA" id="ARBA00022984"/>
    </source>
</evidence>
<feature type="binding site" evidence="14">
    <location>
        <position position="222"/>
    </location>
    <ligand>
        <name>substrate</name>
    </ligand>
</feature>
<dbReference type="GO" id="GO:0008360">
    <property type="term" value="P:regulation of cell shape"/>
    <property type="evidence" value="ECO:0007669"/>
    <property type="project" value="UniProtKB-KW"/>
</dbReference>
<dbReference type="InterPro" id="IPR018044">
    <property type="entry name" value="Peptidase_S11"/>
</dbReference>
<evidence type="ECO:0000256" key="11">
    <source>
        <dbReference type="ARBA" id="ARBA00023316"/>
    </source>
</evidence>
<feature type="active site" description="Proton acceptor" evidence="13">
    <location>
        <position position="58"/>
    </location>
</feature>
<dbReference type="SUPFAM" id="SSF69189">
    <property type="entry name" value="Penicillin-binding protein associated domain"/>
    <property type="match status" value="1"/>
</dbReference>
<evidence type="ECO:0000256" key="2">
    <source>
        <dbReference type="ARBA" id="ARBA00004752"/>
    </source>
</evidence>
<dbReference type="SUPFAM" id="SSF56601">
    <property type="entry name" value="beta-lactamase/transpeptidase-like"/>
    <property type="match status" value="1"/>
</dbReference>
<dbReference type="AlphaFoldDB" id="U2YYS4"/>
<evidence type="ECO:0000256" key="7">
    <source>
        <dbReference type="ARBA" id="ARBA00022729"/>
    </source>
</evidence>
<comment type="catalytic activity">
    <reaction evidence="12">
        <text>Preferential cleavage: (Ac)2-L-Lys-D-Ala-|-D-Ala. Also transpeptidation of peptidyl-alanyl moieties that are N-acyl substituents of D-alanine.</text>
        <dbReference type="EC" id="3.4.16.4"/>
    </reaction>
</comment>
<dbReference type="GO" id="GO:0009002">
    <property type="term" value="F:serine-type D-Ala-D-Ala carboxypeptidase activity"/>
    <property type="evidence" value="ECO:0007669"/>
    <property type="project" value="UniProtKB-EC"/>
</dbReference>
<name>U2YYS4_9RHOB</name>
<dbReference type="UniPathway" id="UPA00219"/>
<evidence type="ECO:0000256" key="9">
    <source>
        <dbReference type="ARBA" id="ARBA00022960"/>
    </source>
</evidence>
<evidence type="ECO:0000256" key="3">
    <source>
        <dbReference type="ARBA" id="ARBA00007164"/>
    </source>
</evidence>
<dbReference type="InterPro" id="IPR001967">
    <property type="entry name" value="Peptidase_S11_N"/>
</dbReference>
<comment type="pathway">
    <text evidence="2">Cell wall biogenesis; peptidoglycan biosynthesis.</text>
</comment>
<evidence type="ECO:0000256" key="16">
    <source>
        <dbReference type="SAM" id="MobiDB-lite"/>
    </source>
</evidence>
<dbReference type="PANTHER" id="PTHR21581:SF6">
    <property type="entry name" value="TRAFFICKING PROTEIN PARTICLE COMPLEX SUBUNIT 12"/>
    <property type="match status" value="1"/>
</dbReference>